<gene>
    <name evidence="2" type="ORF">INT08_07890</name>
</gene>
<keyword evidence="1" id="KW-0472">Membrane</keyword>
<dbReference type="Pfam" id="PF11750">
    <property type="entry name" value="DUF3307"/>
    <property type="match status" value="1"/>
</dbReference>
<dbReference type="InterPro" id="IPR021737">
    <property type="entry name" value="Phage_phiKZ_Orf197"/>
</dbReference>
<evidence type="ECO:0000313" key="3">
    <source>
        <dbReference type="Proteomes" id="UP000619838"/>
    </source>
</evidence>
<keyword evidence="1" id="KW-1133">Transmembrane helix</keyword>
<comment type="caution">
    <text evidence="2">The sequence shown here is derived from an EMBL/GenBank/DDBJ whole genome shotgun (WGS) entry which is preliminary data.</text>
</comment>
<feature type="transmembrane region" description="Helical" evidence="1">
    <location>
        <begin position="203"/>
        <end position="223"/>
    </location>
</feature>
<feature type="transmembrane region" description="Helical" evidence="1">
    <location>
        <begin position="159"/>
        <end position="183"/>
    </location>
</feature>
<organism evidence="2 3">
    <name type="scientific">Prosthecochloris ethylica</name>
    <dbReference type="NCBI Taxonomy" id="2743976"/>
    <lineage>
        <taxon>Bacteria</taxon>
        <taxon>Pseudomonadati</taxon>
        <taxon>Chlorobiota</taxon>
        <taxon>Chlorobiia</taxon>
        <taxon>Chlorobiales</taxon>
        <taxon>Chlorobiaceae</taxon>
        <taxon>Prosthecochloris</taxon>
    </lineage>
</organism>
<keyword evidence="3" id="KW-1185">Reference proteome</keyword>
<name>A0ABR9XT99_9CHLB</name>
<accession>A0ABR9XT99</accession>
<protein>
    <submittedName>
        <fullName evidence="2">DUF3307 domain-containing protein</fullName>
    </submittedName>
</protein>
<keyword evidence="1" id="KW-0812">Transmembrane</keyword>
<feature type="transmembrane region" description="Helical" evidence="1">
    <location>
        <begin position="88"/>
        <end position="107"/>
    </location>
</feature>
<evidence type="ECO:0000256" key="1">
    <source>
        <dbReference type="SAM" id="Phobius"/>
    </source>
</evidence>
<feature type="transmembrane region" description="Helical" evidence="1">
    <location>
        <begin position="113"/>
        <end position="138"/>
    </location>
</feature>
<sequence length="230" mass="24777">MEQIAALLVSAHIIGDFALQPKFMAENKQKPVVLLLHAAIHATLAWALCLCWTCWIIPVSIFIAHGVIDLLKQRNGMKPSTSFIIDQIAHIIFLLLLAGVLSQLLSLPVLPDLYYKGVVLSAGLAAATRGSGFLVGLVTREILDNNNLKPDGLIDGGQLIGLLERGLIFLFMLIGQPMAIGFLVTAKSILRFEEAKQQPFAEYILIGTLLSFALAIALSALAIRVASPGT</sequence>
<dbReference type="RefSeq" id="WP_175186799.1">
    <property type="nucleotide sequence ID" value="NZ_JABVZQ010000001.1"/>
</dbReference>
<evidence type="ECO:0000313" key="2">
    <source>
        <dbReference type="EMBL" id="MBF0637087.1"/>
    </source>
</evidence>
<reference evidence="2 3" key="1">
    <citation type="journal article" date="2020" name="Microorganisms">
        <title>Simultaneous Genome Sequencing of Prosthecochloris ethylica and Desulfuromonas acetoxidans within a Syntrophic Mixture Reveals Unique Pili and Protein Interactions.</title>
        <authorList>
            <person name="Kyndt J.A."/>
            <person name="Van Beeumen J.J."/>
            <person name="Meyer T.E."/>
        </authorList>
    </citation>
    <scope>NUCLEOTIDE SEQUENCE [LARGE SCALE GENOMIC DNA]</scope>
    <source>
        <strain evidence="2 3">N3</strain>
    </source>
</reference>
<feature type="transmembrane region" description="Helical" evidence="1">
    <location>
        <begin position="34"/>
        <end position="67"/>
    </location>
</feature>
<dbReference type="Proteomes" id="UP000619838">
    <property type="component" value="Unassembled WGS sequence"/>
</dbReference>
<dbReference type="EMBL" id="JADGII010000012">
    <property type="protein sequence ID" value="MBF0637087.1"/>
    <property type="molecule type" value="Genomic_DNA"/>
</dbReference>
<proteinExistence type="predicted"/>